<evidence type="ECO:0000256" key="1">
    <source>
        <dbReference type="ARBA" id="ARBA00022729"/>
    </source>
</evidence>
<evidence type="ECO:0000256" key="3">
    <source>
        <dbReference type="SAM" id="Phobius"/>
    </source>
</evidence>
<feature type="domain" description="PBP" evidence="4">
    <location>
        <begin position="78"/>
        <end position="318"/>
    </location>
</feature>
<evidence type="ECO:0000256" key="2">
    <source>
        <dbReference type="SAM" id="MobiDB-lite"/>
    </source>
</evidence>
<dbReference type="SUPFAM" id="SSF53850">
    <property type="entry name" value="Periplasmic binding protein-like II"/>
    <property type="match status" value="1"/>
</dbReference>
<dbReference type="Proteomes" id="UP000076555">
    <property type="component" value="Unassembled WGS sequence"/>
</dbReference>
<keyword evidence="3" id="KW-1133">Transmembrane helix</keyword>
<feature type="transmembrane region" description="Helical" evidence="3">
    <location>
        <begin position="12"/>
        <end position="31"/>
    </location>
</feature>
<dbReference type="RefSeq" id="WP_063872949.1">
    <property type="nucleotide sequence ID" value="NZ_CAWMRI010000155.1"/>
</dbReference>
<name>A0A161XLP4_NODSP</name>
<evidence type="ECO:0000259" key="4">
    <source>
        <dbReference type="Pfam" id="PF12849"/>
    </source>
</evidence>
<keyword evidence="1" id="KW-0732">Signal</keyword>
<dbReference type="PANTHER" id="PTHR30570:SF1">
    <property type="entry name" value="PHOSPHATE-BINDING PROTEIN PSTS"/>
    <property type="match status" value="1"/>
</dbReference>
<reference evidence="5 6" key="1">
    <citation type="submission" date="2016-04" db="EMBL/GenBank/DDBJ databases">
        <title>Draft Genome Assembly of the Bloom-forming Cyanobacterium Nodularia spumigena Strain CENA596 in Shrimp Production Ponds.</title>
        <authorList>
            <person name="Popin R.V."/>
            <person name="Rigonato J."/>
            <person name="Abreu V.A."/>
            <person name="Andreote A.P."/>
            <person name="Silveira S.B."/>
            <person name="Odebrecht C."/>
            <person name="Fiore M.F."/>
        </authorList>
    </citation>
    <scope>NUCLEOTIDE SEQUENCE [LARGE SCALE GENOMIC DNA]</scope>
    <source>
        <strain evidence="5 6">CENA596</strain>
    </source>
</reference>
<dbReference type="InterPro" id="IPR050811">
    <property type="entry name" value="Phosphate_ABC_transporter"/>
</dbReference>
<dbReference type="InterPro" id="IPR024370">
    <property type="entry name" value="PBP_domain"/>
</dbReference>
<proteinExistence type="predicted"/>
<comment type="caution">
    <text evidence="5">The sequence shown here is derived from an EMBL/GenBank/DDBJ whole genome shotgun (WGS) entry which is preliminary data.</text>
</comment>
<dbReference type="AlphaFoldDB" id="A0A161XLP4"/>
<dbReference type="CDD" id="cd13653">
    <property type="entry name" value="PBP2_phosphate_like_1"/>
    <property type="match status" value="1"/>
</dbReference>
<sequence length="333" mass="35175">MATNSKNREILILVLTLLLTGGILGLGLWYFKLLPGLTPNSIESNQNGSPSLNNDQSSGSESSPVQGFDVGSLDASLPNPTVLSIDGSVTIVTLVKQFQIAYNFLNPNLPTTYGIPDGKPNGTNAGLKNLIDGKVLIAASSRPLNGSELSAGIVGVPIARDGLAVAVGINNPYKGGLTMEQLRLIFLGQITNWSEVGGPNLPIKVINRSRDSGTHSFFQEAILSGKAFAPDGGNFTTVQQDETTPILRALGNDGISYSTVTQIENQQTVRIVPINGISPTDKALVKNGTYPISRVVYLAVPRKTSPAVKQFVELALSPSGQQAVERAGFIPLQ</sequence>
<accession>A0A161XLP4</accession>
<keyword evidence="3" id="KW-0812">Transmembrane</keyword>
<organism evidence="5 6">
    <name type="scientific">Nodularia spumigena CENA596</name>
    <dbReference type="NCBI Taxonomy" id="1819295"/>
    <lineage>
        <taxon>Bacteria</taxon>
        <taxon>Bacillati</taxon>
        <taxon>Cyanobacteriota</taxon>
        <taxon>Cyanophyceae</taxon>
        <taxon>Nostocales</taxon>
        <taxon>Nodulariaceae</taxon>
        <taxon>Nodularia</taxon>
    </lineage>
</organism>
<gene>
    <name evidence="5" type="ORF">A2T98_11875</name>
</gene>
<dbReference type="Pfam" id="PF12849">
    <property type="entry name" value="PBP_like_2"/>
    <property type="match status" value="1"/>
</dbReference>
<dbReference type="OrthoDB" id="506979at2"/>
<evidence type="ECO:0000313" key="5">
    <source>
        <dbReference type="EMBL" id="KZL49594.1"/>
    </source>
</evidence>
<evidence type="ECO:0000313" key="6">
    <source>
        <dbReference type="Proteomes" id="UP000076555"/>
    </source>
</evidence>
<keyword evidence="3" id="KW-0472">Membrane</keyword>
<dbReference type="Gene3D" id="3.40.190.10">
    <property type="entry name" value="Periplasmic binding protein-like II"/>
    <property type="match status" value="2"/>
</dbReference>
<dbReference type="EMBL" id="LWAJ01000155">
    <property type="protein sequence ID" value="KZL49594.1"/>
    <property type="molecule type" value="Genomic_DNA"/>
</dbReference>
<dbReference type="PANTHER" id="PTHR30570">
    <property type="entry name" value="PERIPLASMIC PHOSPHATE BINDING COMPONENT OF PHOSPHATE ABC TRANSPORTER"/>
    <property type="match status" value="1"/>
</dbReference>
<protein>
    <submittedName>
        <fullName evidence="5">Phosphate ABC transporter substrate-binding protein</fullName>
    </submittedName>
</protein>
<feature type="region of interest" description="Disordered" evidence="2">
    <location>
        <begin position="44"/>
        <end position="65"/>
    </location>
</feature>